<dbReference type="EnsemblPlants" id="HORVU.MOREX.r3.5HG0448930.1">
    <property type="protein sequence ID" value="HORVU.MOREX.r3.5HG0448930.1.CDS1"/>
    <property type="gene ID" value="HORVU.MOREX.r3.5HG0448930"/>
</dbReference>
<organism evidence="2 3">
    <name type="scientific">Hordeum vulgare subsp. vulgare</name>
    <name type="common">Domesticated barley</name>
    <dbReference type="NCBI Taxonomy" id="112509"/>
    <lineage>
        <taxon>Eukaryota</taxon>
        <taxon>Viridiplantae</taxon>
        <taxon>Streptophyta</taxon>
        <taxon>Embryophyta</taxon>
        <taxon>Tracheophyta</taxon>
        <taxon>Spermatophyta</taxon>
        <taxon>Magnoliopsida</taxon>
        <taxon>Liliopsida</taxon>
        <taxon>Poales</taxon>
        <taxon>Poaceae</taxon>
        <taxon>BOP clade</taxon>
        <taxon>Pooideae</taxon>
        <taxon>Triticodae</taxon>
        <taxon>Triticeae</taxon>
        <taxon>Hordeinae</taxon>
        <taxon>Hordeum</taxon>
    </lineage>
</organism>
<dbReference type="Gramene" id="HORVU.MOREX.r3.5HG0448930.1">
    <property type="protein sequence ID" value="HORVU.MOREX.r3.5HG0448930.1.CDS1"/>
    <property type="gene ID" value="HORVU.MOREX.r3.5HG0448930"/>
</dbReference>
<reference evidence="2" key="2">
    <citation type="submission" date="2020-10" db="EMBL/GenBank/DDBJ databases">
        <authorList>
            <person name="Scholz U."/>
            <person name="Mascher M."/>
            <person name="Fiebig A."/>
        </authorList>
    </citation>
    <scope>NUCLEOTIDE SEQUENCE [LARGE SCALE GENOMIC DNA]</scope>
    <source>
        <strain evidence="2">cv. Morex</strain>
    </source>
</reference>
<keyword evidence="1" id="KW-0812">Transmembrane</keyword>
<evidence type="ECO:0000256" key="1">
    <source>
        <dbReference type="SAM" id="Phobius"/>
    </source>
</evidence>
<dbReference type="Proteomes" id="UP000011116">
    <property type="component" value="Chromosome 5H"/>
</dbReference>
<keyword evidence="1" id="KW-0472">Membrane</keyword>
<dbReference type="Gramene" id="HORVU.MOREX.r2.5HG0371870.1">
    <property type="protein sequence ID" value="HORVU.MOREX.r2.5HG0371870.1.CDS.1"/>
    <property type="gene ID" value="HORVU.MOREX.r2.5HG0371870"/>
</dbReference>
<reference evidence="3" key="1">
    <citation type="journal article" date="2012" name="Nature">
        <title>A physical, genetic and functional sequence assembly of the barley genome.</title>
        <authorList>
            <consortium name="The International Barley Genome Sequencing Consortium"/>
            <person name="Mayer K.F."/>
            <person name="Waugh R."/>
            <person name="Brown J.W."/>
            <person name="Schulman A."/>
            <person name="Langridge P."/>
            <person name="Platzer M."/>
            <person name="Fincher G.B."/>
            <person name="Muehlbauer G.J."/>
            <person name="Sato K."/>
            <person name="Close T.J."/>
            <person name="Wise R.P."/>
            <person name="Stein N."/>
        </authorList>
    </citation>
    <scope>NUCLEOTIDE SEQUENCE [LARGE SCALE GENOMIC DNA]</scope>
    <source>
        <strain evidence="3">cv. Morex</strain>
    </source>
</reference>
<evidence type="ECO:0000313" key="2">
    <source>
        <dbReference type="EnsemblPlants" id="HORVU.MOREX.r3.5HG0448930.1.CDS1"/>
    </source>
</evidence>
<accession>A0A8I7B8I7</accession>
<name>A0A8I7B8I7_HORVV</name>
<feature type="transmembrane region" description="Helical" evidence="1">
    <location>
        <begin position="93"/>
        <end position="112"/>
    </location>
</feature>
<evidence type="ECO:0000313" key="3">
    <source>
        <dbReference type="Proteomes" id="UP000011116"/>
    </source>
</evidence>
<protein>
    <submittedName>
        <fullName evidence="2">Uncharacterized protein</fullName>
    </submittedName>
</protein>
<dbReference type="AlphaFoldDB" id="A0A8I7B8I7"/>
<reference evidence="2" key="3">
    <citation type="submission" date="2022-01" db="UniProtKB">
        <authorList>
            <consortium name="EnsemblPlants"/>
        </authorList>
    </citation>
    <scope>IDENTIFICATION</scope>
    <source>
        <strain evidence="2">subsp. vulgare</strain>
    </source>
</reference>
<proteinExistence type="predicted"/>
<keyword evidence="1" id="KW-1133">Transmembrane helix</keyword>
<sequence>MQVCGVQLSSETSRWRESWPPFGGSYECAGNSCCISGSQRPLCRVQCCQVPRSTGNVAHLQKEDKYSCVDRSTYDLHVQLLGISQLKNFMERWSWSDLILYFYWILLGYVVCH</sequence>
<keyword evidence="3" id="KW-1185">Reference proteome</keyword>